<evidence type="ECO:0000256" key="6">
    <source>
        <dbReference type="SAM" id="SignalP"/>
    </source>
</evidence>
<comment type="cofactor">
    <cofactor evidence="1">
        <name>Co(2+)</name>
        <dbReference type="ChEBI" id="CHEBI:48828"/>
    </cofactor>
</comment>
<dbReference type="InterPro" id="IPR002509">
    <property type="entry name" value="NODB_dom"/>
</dbReference>
<dbReference type="Proteomes" id="UP000612746">
    <property type="component" value="Unassembled WGS sequence"/>
</dbReference>
<sequence length="237" mass="25984">MLSLVTLVFALILSSTLVSTSPIARRTLSGVQTNCKKGYFALTYDDGPYQFTEELVDKLDAAGVKATFFVNGKNWWDIKTEPKASAAIQKAYKSGHQIASHTYSHADLDSLDAQGVTAEMTNLEAALEKAIGVKPAFMRPPYGNSNSATTSTLNSLGYTVVTWNVDSKDYETHNIGDELTNYKNELGPITGPGGIALEHDVYQQTVEELTDKAIDFVKEQGYKFATVAECFNEQPYQ</sequence>
<dbReference type="Pfam" id="PF01522">
    <property type="entry name" value="Polysacc_deac_1"/>
    <property type="match status" value="1"/>
</dbReference>
<evidence type="ECO:0000313" key="9">
    <source>
        <dbReference type="Proteomes" id="UP000612746"/>
    </source>
</evidence>
<evidence type="ECO:0000256" key="1">
    <source>
        <dbReference type="ARBA" id="ARBA00001941"/>
    </source>
</evidence>
<dbReference type="GO" id="GO:0016810">
    <property type="term" value="F:hydrolase activity, acting on carbon-nitrogen (but not peptide) bonds"/>
    <property type="evidence" value="ECO:0007669"/>
    <property type="project" value="InterPro"/>
</dbReference>
<keyword evidence="9" id="KW-1185">Reference proteome</keyword>
<dbReference type="OrthoDB" id="407355at2759"/>
<dbReference type="SUPFAM" id="SSF88713">
    <property type="entry name" value="Glycoside hydrolase/deacetylase"/>
    <property type="match status" value="1"/>
</dbReference>
<name>A0A8H7PZT5_9FUNG</name>
<feature type="domain" description="NodB homology" evidence="7">
    <location>
        <begin position="38"/>
        <end position="225"/>
    </location>
</feature>
<keyword evidence="5" id="KW-0119">Carbohydrate metabolism</keyword>
<feature type="chain" id="PRO_5034777946" description="NodB homology domain-containing protein" evidence="6">
    <location>
        <begin position="21"/>
        <end position="237"/>
    </location>
</feature>
<feature type="signal peptide" evidence="6">
    <location>
        <begin position="1"/>
        <end position="20"/>
    </location>
</feature>
<evidence type="ECO:0000256" key="3">
    <source>
        <dbReference type="ARBA" id="ARBA00022729"/>
    </source>
</evidence>
<comment type="caution">
    <text evidence="8">The sequence shown here is derived from an EMBL/GenBank/DDBJ whole genome shotgun (WGS) entry which is preliminary data.</text>
</comment>
<dbReference type="PANTHER" id="PTHR46471">
    <property type="entry name" value="CHITIN DEACETYLASE"/>
    <property type="match status" value="1"/>
</dbReference>
<evidence type="ECO:0000259" key="7">
    <source>
        <dbReference type="PROSITE" id="PS51677"/>
    </source>
</evidence>
<accession>A0A8H7PZT5</accession>
<dbReference type="AlphaFoldDB" id="A0A8H7PZT5"/>
<evidence type="ECO:0000256" key="5">
    <source>
        <dbReference type="ARBA" id="ARBA00023277"/>
    </source>
</evidence>
<evidence type="ECO:0000256" key="2">
    <source>
        <dbReference type="ARBA" id="ARBA00022723"/>
    </source>
</evidence>
<dbReference type="PROSITE" id="PS51677">
    <property type="entry name" value="NODB"/>
    <property type="match status" value="1"/>
</dbReference>
<organism evidence="8 9">
    <name type="scientific">Umbelopsis vinacea</name>
    <dbReference type="NCBI Taxonomy" id="44442"/>
    <lineage>
        <taxon>Eukaryota</taxon>
        <taxon>Fungi</taxon>
        <taxon>Fungi incertae sedis</taxon>
        <taxon>Mucoromycota</taxon>
        <taxon>Mucoromycotina</taxon>
        <taxon>Umbelopsidomycetes</taxon>
        <taxon>Umbelopsidales</taxon>
        <taxon>Umbelopsidaceae</taxon>
        <taxon>Umbelopsis</taxon>
    </lineage>
</organism>
<keyword evidence="3 6" id="KW-0732">Signal</keyword>
<evidence type="ECO:0000313" key="8">
    <source>
        <dbReference type="EMBL" id="KAG2182920.1"/>
    </source>
</evidence>
<dbReference type="Gene3D" id="3.20.20.370">
    <property type="entry name" value="Glycoside hydrolase/deacetylase"/>
    <property type="match status" value="1"/>
</dbReference>
<dbReference type="PANTHER" id="PTHR46471:SF9">
    <property type="entry name" value="CHITIN DEACETYLASE"/>
    <property type="match status" value="1"/>
</dbReference>
<protein>
    <recommendedName>
        <fullName evidence="7">NodB homology domain-containing protein</fullName>
    </recommendedName>
</protein>
<dbReference type="CDD" id="cd10951">
    <property type="entry name" value="CE4_ClCDA_like"/>
    <property type="match status" value="1"/>
</dbReference>
<keyword evidence="2" id="KW-0479">Metal-binding</keyword>
<dbReference type="EMBL" id="JAEPRA010000007">
    <property type="protein sequence ID" value="KAG2182920.1"/>
    <property type="molecule type" value="Genomic_DNA"/>
</dbReference>
<proteinExistence type="predicted"/>
<keyword evidence="4" id="KW-0378">Hydrolase</keyword>
<dbReference type="GO" id="GO:0005975">
    <property type="term" value="P:carbohydrate metabolic process"/>
    <property type="evidence" value="ECO:0007669"/>
    <property type="project" value="InterPro"/>
</dbReference>
<reference evidence="8" key="1">
    <citation type="submission" date="2020-12" db="EMBL/GenBank/DDBJ databases">
        <title>Metabolic potential, ecology and presence of endohyphal bacteria is reflected in genomic diversity of Mucoromycotina.</title>
        <authorList>
            <person name="Muszewska A."/>
            <person name="Okrasinska A."/>
            <person name="Steczkiewicz K."/>
            <person name="Drgas O."/>
            <person name="Orlowska M."/>
            <person name="Perlinska-Lenart U."/>
            <person name="Aleksandrzak-Piekarczyk T."/>
            <person name="Szatraj K."/>
            <person name="Zielenkiewicz U."/>
            <person name="Pilsyk S."/>
            <person name="Malc E."/>
            <person name="Mieczkowski P."/>
            <person name="Kruszewska J.S."/>
            <person name="Biernat P."/>
            <person name="Pawlowska J."/>
        </authorList>
    </citation>
    <scope>NUCLEOTIDE SEQUENCE</scope>
    <source>
        <strain evidence="8">WA0000051536</strain>
    </source>
</reference>
<evidence type="ECO:0000256" key="4">
    <source>
        <dbReference type="ARBA" id="ARBA00022801"/>
    </source>
</evidence>
<dbReference type="InterPro" id="IPR011330">
    <property type="entry name" value="Glyco_hydro/deAcase_b/a-brl"/>
</dbReference>
<gene>
    <name evidence="8" type="ORF">INT44_005901</name>
</gene>
<dbReference type="GO" id="GO:0046872">
    <property type="term" value="F:metal ion binding"/>
    <property type="evidence" value="ECO:0007669"/>
    <property type="project" value="UniProtKB-KW"/>
</dbReference>